<evidence type="ECO:0000256" key="2">
    <source>
        <dbReference type="ARBA" id="ARBA00022649"/>
    </source>
</evidence>
<sequence>MTTRRELEKIAKDEGFKPTSKGKGSHTLWEHEDGRKVLISNPKQKDYKPKTLRSVLKVIKKK</sequence>
<keyword evidence="4" id="KW-0255">Endonuclease</keyword>
<keyword evidence="6" id="KW-0694">RNA-binding</keyword>
<feature type="compositionally biased region" description="Basic and acidic residues" evidence="8">
    <location>
        <begin position="1"/>
        <end position="16"/>
    </location>
</feature>
<comment type="caution">
    <text evidence="9">The sequence shown here is derived from an EMBL/GenBank/DDBJ whole genome shotgun (WGS) entry which is preliminary data.</text>
</comment>
<evidence type="ECO:0000256" key="6">
    <source>
        <dbReference type="ARBA" id="ARBA00022884"/>
    </source>
</evidence>
<keyword evidence="3" id="KW-0540">Nuclease</keyword>
<dbReference type="EMBL" id="JANUXX010000005">
    <property type="protein sequence ID" value="MCS4488365.1"/>
    <property type="molecule type" value="Genomic_DNA"/>
</dbReference>
<accession>A0ABT2F792</accession>
<dbReference type="SUPFAM" id="SSF54786">
    <property type="entry name" value="YcfA/nrd intein domain"/>
    <property type="match status" value="1"/>
</dbReference>
<evidence type="ECO:0000313" key="9">
    <source>
        <dbReference type="EMBL" id="MCS4488365.1"/>
    </source>
</evidence>
<dbReference type="RefSeq" id="WP_259138453.1">
    <property type="nucleotide sequence ID" value="NZ_JANUXX010000005.1"/>
</dbReference>
<evidence type="ECO:0000256" key="1">
    <source>
        <dbReference type="ARBA" id="ARBA00006620"/>
    </source>
</evidence>
<organism evidence="9 10">
    <name type="scientific">Streptococcus sciuri</name>
    <dbReference type="NCBI Taxonomy" id="2973939"/>
    <lineage>
        <taxon>Bacteria</taxon>
        <taxon>Bacillati</taxon>
        <taxon>Bacillota</taxon>
        <taxon>Bacilli</taxon>
        <taxon>Lactobacillales</taxon>
        <taxon>Streptococcaceae</taxon>
        <taxon>Streptococcus</taxon>
    </lineage>
</organism>
<dbReference type="Pfam" id="PF07927">
    <property type="entry name" value="HicA_toxin"/>
    <property type="match status" value="1"/>
</dbReference>
<dbReference type="Gene3D" id="3.30.920.30">
    <property type="entry name" value="Hypothetical protein"/>
    <property type="match status" value="1"/>
</dbReference>
<evidence type="ECO:0000256" key="4">
    <source>
        <dbReference type="ARBA" id="ARBA00022759"/>
    </source>
</evidence>
<dbReference type="InterPro" id="IPR012933">
    <property type="entry name" value="HicA_mRNA_interferase"/>
</dbReference>
<feature type="region of interest" description="Disordered" evidence="8">
    <location>
        <begin position="1"/>
        <end position="27"/>
    </location>
</feature>
<gene>
    <name evidence="9" type="ORF">NXS10_05265</name>
</gene>
<evidence type="ECO:0000256" key="8">
    <source>
        <dbReference type="SAM" id="MobiDB-lite"/>
    </source>
</evidence>
<keyword evidence="5" id="KW-0378">Hydrolase</keyword>
<name>A0ABT2F792_9STRE</name>
<proteinExistence type="inferred from homology"/>
<protein>
    <submittedName>
        <fullName evidence="9">Type II toxin-antitoxin system HicA family toxin</fullName>
    </submittedName>
</protein>
<keyword evidence="2" id="KW-1277">Toxin-antitoxin system</keyword>
<dbReference type="InterPro" id="IPR038570">
    <property type="entry name" value="HicA_sf"/>
</dbReference>
<keyword evidence="10" id="KW-1185">Reference proteome</keyword>
<evidence type="ECO:0000256" key="3">
    <source>
        <dbReference type="ARBA" id="ARBA00022722"/>
    </source>
</evidence>
<evidence type="ECO:0000256" key="5">
    <source>
        <dbReference type="ARBA" id="ARBA00022801"/>
    </source>
</evidence>
<reference evidence="9 10" key="1">
    <citation type="journal article" date="2023" name="Int. J. Syst. Evol. Microbiol.">
        <title>Streptococcus sciuri sp. nov., Staphylococcus marylandisciuri sp. nov. and Staphylococcus americanisciuri sp. nov., isolated from faeces of eastern grey squirrel (Sciurus carolinensis).</title>
        <authorList>
            <person name="Volokhov D.V."/>
            <person name="Zagorodnyaya T.A."/>
            <person name="Furtak V.A."/>
            <person name="Nattanmai G."/>
            <person name="Randall L."/>
            <person name="Jose S."/>
            <person name="Gao Y."/>
            <person name="Eisenberg T."/>
            <person name="Delmonte P."/>
            <person name="Blom J."/>
            <person name="Mitchell K.K."/>
        </authorList>
    </citation>
    <scope>NUCLEOTIDE SEQUENCE [LARGE SCALE GENOMIC DNA]</scope>
    <source>
        <strain evidence="9 10">SQ9-PEA</strain>
    </source>
</reference>
<evidence type="ECO:0000256" key="7">
    <source>
        <dbReference type="ARBA" id="ARBA00023016"/>
    </source>
</evidence>
<dbReference type="Proteomes" id="UP001206548">
    <property type="component" value="Unassembled WGS sequence"/>
</dbReference>
<comment type="similarity">
    <text evidence="1">Belongs to the HicA mRNA interferase family.</text>
</comment>
<evidence type="ECO:0000313" key="10">
    <source>
        <dbReference type="Proteomes" id="UP001206548"/>
    </source>
</evidence>
<keyword evidence="7" id="KW-0346">Stress response</keyword>